<dbReference type="PANTHER" id="PTHR21066:SF15">
    <property type="entry name" value="GH25962P-RELATED"/>
    <property type="match status" value="1"/>
</dbReference>
<evidence type="ECO:0000313" key="8">
    <source>
        <dbReference type="Proteomes" id="UP000001070"/>
    </source>
</evidence>
<reference evidence="7" key="3">
    <citation type="submission" date="2008-06" db="EMBL/GenBank/DDBJ databases">
        <authorList>
            <consortium name="FlyBase"/>
        </authorList>
    </citation>
    <scope>NUCLEOTIDE SEQUENCE</scope>
    <source>
        <strain evidence="7">TSC#15287-2541.00</strain>
    </source>
</reference>
<name>B4J428_DROGR</name>
<dbReference type="InterPro" id="IPR054577">
    <property type="entry name" value="OBP47-like_dom"/>
</dbReference>
<proteinExistence type="inferred from homology"/>
<gene>
    <name evidence="7" type="primary">Dgri\GH19776</name>
    <name evidence="6" type="synonym">Dgri\GH23668</name>
    <name evidence="7" type="ORF">Dgri_GH19776</name>
    <name evidence="6" type="ORF">Dgri_GH23668</name>
    <name evidence="7" type="ORF">GH19776</name>
    <name evidence="7" type="ORF">GH23668</name>
</gene>
<dbReference type="EMBL" id="CH916367">
    <property type="protein sequence ID" value="EDW02634.1"/>
    <property type="molecule type" value="Genomic_DNA"/>
</dbReference>
<evidence type="ECO:0000313" key="6">
    <source>
        <dbReference type="EMBL" id="EDV90376.1"/>
    </source>
</evidence>
<accession>B4J428</accession>
<keyword evidence="4" id="KW-0732">Signal</keyword>
<dbReference type="AlphaFoldDB" id="B4J428"/>
<dbReference type="GO" id="GO:0005549">
    <property type="term" value="F:odorant binding"/>
    <property type="evidence" value="ECO:0007669"/>
    <property type="project" value="InterPro"/>
</dbReference>
<organism evidence="8">
    <name type="scientific">Drosophila grimshawi</name>
    <name type="common">Hawaiian fruit fly</name>
    <name type="synonym">Idiomyia grimshawi</name>
    <dbReference type="NCBI Taxonomy" id="7222"/>
    <lineage>
        <taxon>Eukaryota</taxon>
        <taxon>Metazoa</taxon>
        <taxon>Ecdysozoa</taxon>
        <taxon>Arthropoda</taxon>
        <taxon>Hexapoda</taxon>
        <taxon>Insecta</taxon>
        <taxon>Pterygota</taxon>
        <taxon>Neoptera</taxon>
        <taxon>Endopterygota</taxon>
        <taxon>Diptera</taxon>
        <taxon>Brachycera</taxon>
        <taxon>Muscomorpha</taxon>
        <taxon>Ephydroidea</taxon>
        <taxon>Drosophilidae</taxon>
        <taxon>Drosophila</taxon>
        <taxon>Hawaiian Drosophila</taxon>
    </lineage>
</organism>
<feature type="signal peptide" evidence="4">
    <location>
        <begin position="1"/>
        <end position="18"/>
    </location>
</feature>
<protein>
    <submittedName>
        <fullName evidence="7">GH19776</fullName>
    </submittedName>
    <submittedName>
        <fullName evidence="6">GH23668</fullName>
    </submittedName>
</protein>
<evidence type="ECO:0000313" key="7">
    <source>
        <dbReference type="EMBL" id="EDW02634.1"/>
    </source>
</evidence>
<dbReference type="Gene3D" id="1.10.238.270">
    <property type="match status" value="1"/>
</dbReference>
<evidence type="ECO:0000256" key="3">
    <source>
        <dbReference type="ARBA" id="ARBA00022525"/>
    </source>
</evidence>
<dbReference type="EMBL" id="CH916726">
    <property type="protein sequence ID" value="EDV90376.1"/>
    <property type="molecule type" value="Genomic_DNA"/>
</dbReference>
<dbReference type="HOGENOM" id="CLU_120152_0_0_1"/>
<sequence length="205" mass="23548">MKVLIVIGFTILIQLLLGQQSVGIRVHCRHVERIHENHIHLCCKHPDGHNDVTKMCAKQTNFKLPTRNEEAIEDLTVDQVMTGSCWADCVFEHYKFMVNGSLDMEAVRSHYRTFHKQDPEYETEMLIAFDRCHSKQEEATAEFLSSNAVRAFSSSKYCKPKASIILSCVIKNFFHNCPSSRWSNTDECLETLAFAKKCKDVLTTM</sequence>
<dbReference type="eggNOG" id="ENOG502T8HJ">
    <property type="taxonomic scope" value="Eukaryota"/>
</dbReference>
<dbReference type="Pfam" id="PF22651">
    <property type="entry name" value="OBP47_like"/>
    <property type="match status" value="1"/>
</dbReference>
<feature type="chain" id="PRO_5014298727" evidence="4">
    <location>
        <begin position="19"/>
        <end position="205"/>
    </location>
</feature>
<evidence type="ECO:0000256" key="4">
    <source>
        <dbReference type="SAM" id="SignalP"/>
    </source>
</evidence>
<dbReference type="GO" id="GO:0005576">
    <property type="term" value="C:extracellular region"/>
    <property type="evidence" value="ECO:0007669"/>
    <property type="project" value="UniProtKB-SubCell"/>
</dbReference>
<evidence type="ECO:0000259" key="5">
    <source>
        <dbReference type="Pfam" id="PF22651"/>
    </source>
</evidence>
<dbReference type="InParanoid" id="B4J428"/>
<comment type="subcellular location">
    <subcellularLocation>
        <location evidence="1">Secreted</location>
    </subcellularLocation>
</comment>
<reference evidence="7 8" key="1">
    <citation type="journal article" date="2007" name="Nature">
        <title>Evolution of genes and genomes on the Drosophila phylogeny.</title>
        <authorList>
            <consortium name="Drosophila 12 Genomes Consortium"/>
            <person name="Clark A.G."/>
            <person name="Eisen M.B."/>
            <person name="Smith D.R."/>
            <person name="Bergman C.M."/>
            <person name="Oliver B."/>
            <person name="Markow T.A."/>
            <person name="Kaufman T.C."/>
            <person name="Kellis M."/>
            <person name="Gelbart W."/>
            <person name="Iyer V.N."/>
            <person name="Pollard D.A."/>
            <person name="Sackton T.B."/>
            <person name="Larracuente A.M."/>
            <person name="Singh N.D."/>
            <person name="Abad J.P."/>
            <person name="Abt D.N."/>
            <person name="Adryan B."/>
            <person name="Aguade M."/>
            <person name="Akashi H."/>
            <person name="Anderson W.W."/>
            <person name="Aquadro C.F."/>
            <person name="Ardell D.H."/>
            <person name="Arguello R."/>
            <person name="Artieri C.G."/>
            <person name="Barbash D.A."/>
            <person name="Barker D."/>
            <person name="Barsanti P."/>
            <person name="Batterham P."/>
            <person name="Batzoglou S."/>
            <person name="Begun D."/>
            <person name="Bhutkar A."/>
            <person name="Blanco E."/>
            <person name="Bosak S.A."/>
            <person name="Bradley R.K."/>
            <person name="Brand A.D."/>
            <person name="Brent M.R."/>
            <person name="Brooks A.N."/>
            <person name="Brown R.H."/>
            <person name="Butlin R.K."/>
            <person name="Caggese C."/>
            <person name="Calvi B.R."/>
            <person name="Bernardo de Carvalho A."/>
            <person name="Caspi A."/>
            <person name="Castrezana S."/>
            <person name="Celniker S.E."/>
            <person name="Chang J.L."/>
            <person name="Chapple C."/>
            <person name="Chatterji S."/>
            <person name="Chinwalla A."/>
            <person name="Civetta A."/>
            <person name="Clifton S.W."/>
            <person name="Comeron J.M."/>
            <person name="Costello J.C."/>
            <person name="Coyne J.A."/>
            <person name="Daub J."/>
            <person name="David R.G."/>
            <person name="Delcher A.L."/>
            <person name="Delehaunty K."/>
            <person name="Do C.B."/>
            <person name="Ebling H."/>
            <person name="Edwards K."/>
            <person name="Eickbush T."/>
            <person name="Evans J.D."/>
            <person name="Filipski A."/>
            <person name="Findeiss S."/>
            <person name="Freyhult E."/>
            <person name="Fulton L."/>
            <person name="Fulton R."/>
            <person name="Garcia A.C."/>
            <person name="Gardiner A."/>
            <person name="Garfield D.A."/>
            <person name="Garvin B.E."/>
            <person name="Gibson G."/>
            <person name="Gilbert D."/>
            <person name="Gnerre S."/>
            <person name="Godfrey J."/>
            <person name="Good R."/>
            <person name="Gotea V."/>
            <person name="Gravely B."/>
            <person name="Greenberg A.J."/>
            <person name="Griffiths-Jones S."/>
            <person name="Gross S."/>
            <person name="Guigo R."/>
            <person name="Gustafson E.A."/>
            <person name="Haerty W."/>
            <person name="Hahn M.W."/>
            <person name="Halligan D.L."/>
            <person name="Halpern A.L."/>
            <person name="Halter G.M."/>
            <person name="Han M.V."/>
            <person name="Heger A."/>
            <person name="Hillier L."/>
            <person name="Hinrichs A.S."/>
            <person name="Holmes I."/>
            <person name="Hoskins R.A."/>
            <person name="Hubisz M.J."/>
            <person name="Hultmark D."/>
            <person name="Huntley M.A."/>
            <person name="Jaffe D.B."/>
            <person name="Jagadeeshan S."/>
            <person name="Jeck W.R."/>
            <person name="Johnson J."/>
            <person name="Jones C.D."/>
            <person name="Jordan W.C."/>
            <person name="Karpen G.H."/>
            <person name="Kataoka E."/>
            <person name="Keightley P.D."/>
            <person name="Kheradpour P."/>
            <person name="Kirkness E.F."/>
            <person name="Koerich L.B."/>
            <person name="Kristiansen K."/>
            <person name="Kudrna D."/>
            <person name="Kulathinal R.J."/>
            <person name="Kumar S."/>
            <person name="Kwok R."/>
            <person name="Lander E."/>
            <person name="Langley C.H."/>
            <person name="Lapoint R."/>
            <person name="Lazzaro B.P."/>
            <person name="Lee S.J."/>
            <person name="Levesque L."/>
            <person name="Li R."/>
            <person name="Lin C.F."/>
            <person name="Lin M.F."/>
            <person name="Lindblad-Toh K."/>
            <person name="Llopart A."/>
            <person name="Long M."/>
            <person name="Low L."/>
            <person name="Lozovsky E."/>
            <person name="Lu J."/>
            <person name="Luo M."/>
            <person name="Machado C.A."/>
            <person name="Makalowski W."/>
            <person name="Marzo M."/>
            <person name="Matsuda M."/>
            <person name="Matzkin L."/>
            <person name="McAllister B."/>
            <person name="McBride C.S."/>
            <person name="McKernan B."/>
            <person name="McKernan K."/>
            <person name="Mendez-Lago M."/>
            <person name="Minx P."/>
            <person name="Mollenhauer M.U."/>
            <person name="Montooth K."/>
            <person name="Mount S.M."/>
            <person name="Mu X."/>
            <person name="Myers E."/>
            <person name="Negre B."/>
            <person name="Newfeld S."/>
            <person name="Nielsen R."/>
            <person name="Noor M.A."/>
            <person name="O'Grady P."/>
            <person name="Pachter L."/>
            <person name="Papaceit M."/>
            <person name="Parisi M.J."/>
            <person name="Parisi M."/>
            <person name="Parts L."/>
            <person name="Pedersen J.S."/>
            <person name="Pesole G."/>
            <person name="Phillippy A.M."/>
            <person name="Ponting C.P."/>
            <person name="Pop M."/>
            <person name="Porcelli D."/>
            <person name="Powell J.R."/>
            <person name="Prohaska S."/>
            <person name="Pruitt K."/>
            <person name="Puig M."/>
            <person name="Quesneville H."/>
            <person name="Ram K.R."/>
            <person name="Rand D."/>
            <person name="Rasmussen M.D."/>
            <person name="Reed L.K."/>
            <person name="Reenan R."/>
            <person name="Reily A."/>
            <person name="Remington K.A."/>
            <person name="Rieger T.T."/>
            <person name="Ritchie M.G."/>
            <person name="Robin C."/>
            <person name="Rogers Y.H."/>
            <person name="Rohde C."/>
            <person name="Rozas J."/>
            <person name="Rubenfield M.J."/>
            <person name="Ruiz A."/>
            <person name="Russo S."/>
            <person name="Salzberg S.L."/>
            <person name="Sanchez-Gracia A."/>
            <person name="Saranga D.J."/>
            <person name="Sato H."/>
            <person name="Schaeffer S.W."/>
            <person name="Schatz M.C."/>
            <person name="Schlenke T."/>
            <person name="Schwartz R."/>
            <person name="Segarra C."/>
            <person name="Singh R.S."/>
            <person name="Sirot L."/>
            <person name="Sirota M."/>
            <person name="Sisneros N.B."/>
            <person name="Smith C.D."/>
            <person name="Smith T.F."/>
            <person name="Spieth J."/>
            <person name="Stage D.E."/>
            <person name="Stark A."/>
            <person name="Stephan W."/>
            <person name="Strausberg R.L."/>
            <person name="Strempel S."/>
            <person name="Sturgill D."/>
            <person name="Sutton G."/>
            <person name="Sutton G.G."/>
            <person name="Tao W."/>
            <person name="Teichmann S."/>
            <person name="Tobari Y.N."/>
            <person name="Tomimura Y."/>
            <person name="Tsolas J.M."/>
            <person name="Valente V.L."/>
            <person name="Venter E."/>
            <person name="Venter J.C."/>
            <person name="Vicario S."/>
            <person name="Vieira F.G."/>
            <person name="Vilella A.J."/>
            <person name="Villasante A."/>
            <person name="Walenz B."/>
            <person name="Wang J."/>
            <person name="Wasserman M."/>
            <person name="Watts T."/>
            <person name="Wilson D."/>
            <person name="Wilson R.K."/>
            <person name="Wing R.A."/>
            <person name="Wolfner M.F."/>
            <person name="Wong A."/>
            <person name="Wong G.K."/>
            <person name="Wu C.I."/>
            <person name="Wu G."/>
            <person name="Yamamoto D."/>
            <person name="Yang H.P."/>
            <person name="Yang S.P."/>
            <person name="Yorke J.A."/>
            <person name="Yoshida K."/>
            <person name="Zdobnov E."/>
            <person name="Zhang P."/>
            <person name="Zhang Y."/>
            <person name="Zimin A.V."/>
            <person name="Baldwin J."/>
            <person name="Abdouelleil A."/>
            <person name="Abdulkadir J."/>
            <person name="Abebe A."/>
            <person name="Abera B."/>
            <person name="Abreu J."/>
            <person name="Acer S.C."/>
            <person name="Aftuck L."/>
            <person name="Alexander A."/>
            <person name="An P."/>
            <person name="Anderson E."/>
            <person name="Anderson S."/>
            <person name="Arachi H."/>
            <person name="Azer M."/>
            <person name="Bachantsang P."/>
            <person name="Barry A."/>
            <person name="Bayul T."/>
            <person name="Berlin A."/>
            <person name="Bessette D."/>
            <person name="Bloom T."/>
            <person name="Blye J."/>
            <person name="Boguslavskiy L."/>
            <person name="Bonnet C."/>
            <person name="Boukhgalter B."/>
            <person name="Bourzgui I."/>
            <person name="Brown A."/>
            <person name="Cahill P."/>
            <person name="Channer S."/>
            <person name="Cheshatsang Y."/>
            <person name="Chuda L."/>
            <person name="Citroen M."/>
            <person name="Collymore A."/>
            <person name="Cooke P."/>
            <person name="Costello M."/>
            <person name="D'Aco K."/>
            <person name="Daza R."/>
            <person name="De Haan G."/>
            <person name="DeGray S."/>
            <person name="DeMaso C."/>
            <person name="Dhargay N."/>
            <person name="Dooley K."/>
            <person name="Dooley E."/>
            <person name="Doricent M."/>
            <person name="Dorje P."/>
            <person name="Dorjee K."/>
            <person name="Dupes A."/>
            <person name="Elong R."/>
            <person name="Falk J."/>
            <person name="Farina A."/>
            <person name="Faro S."/>
            <person name="Ferguson D."/>
            <person name="Fisher S."/>
            <person name="Foley C.D."/>
            <person name="Franke A."/>
            <person name="Friedrich D."/>
            <person name="Gadbois L."/>
            <person name="Gearin G."/>
            <person name="Gearin C.R."/>
            <person name="Giannoukos G."/>
            <person name="Goode T."/>
            <person name="Graham J."/>
            <person name="Grandbois E."/>
            <person name="Grewal S."/>
            <person name="Gyaltsen K."/>
            <person name="Hafez N."/>
            <person name="Hagos B."/>
            <person name="Hall J."/>
            <person name="Henson C."/>
            <person name="Hollinger A."/>
            <person name="Honan T."/>
            <person name="Huard M.D."/>
            <person name="Hughes L."/>
            <person name="Hurhula B."/>
            <person name="Husby M.E."/>
            <person name="Kamat A."/>
            <person name="Kanga B."/>
            <person name="Kashin S."/>
            <person name="Khazanovich D."/>
            <person name="Kisner P."/>
            <person name="Lance K."/>
            <person name="Lara M."/>
            <person name="Lee W."/>
            <person name="Lennon N."/>
            <person name="Letendre F."/>
            <person name="LeVine R."/>
            <person name="Lipovsky A."/>
            <person name="Liu X."/>
            <person name="Liu J."/>
            <person name="Liu S."/>
            <person name="Lokyitsang T."/>
            <person name="Lokyitsang Y."/>
            <person name="Lubonja R."/>
            <person name="Lui A."/>
            <person name="MacDonald P."/>
            <person name="Magnisalis V."/>
            <person name="Maru K."/>
            <person name="Matthews C."/>
            <person name="McCusker W."/>
            <person name="McDonough S."/>
            <person name="Mehta T."/>
            <person name="Meldrim J."/>
            <person name="Meneus L."/>
            <person name="Mihai O."/>
            <person name="Mihalev A."/>
            <person name="Mihova T."/>
            <person name="Mittelman R."/>
            <person name="Mlenga V."/>
            <person name="Montmayeur A."/>
            <person name="Mulrain L."/>
            <person name="Navidi A."/>
            <person name="Naylor J."/>
            <person name="Negash T."/>
            <person name="Nguyen T."/>
            <person name="Nguyen N."/>
            <person name="Nicol R."/>
            <person name="Norbu C."/>
            <person name="Norbu N."/>
            <person name="Novod N."/>
            <person name="O'Neill B."/>
            <person name="Osman S."/>
            <person name="Markiewicz E."/>
            <person name="Oyono O.L."/>
            <person name="Patti C."/>
            <person name="Phunkhang P."/>
            <person name="Pierre F."/>
            <person name="Priest M."/>
            <person name="Raghuraman S."/>
            <person name="Rege F."/>
            <person name="Reyes R."/>
            <person name="Rise C."/>
            <person name="Rogov P."/>
            <person name="Ross K."/>
            <person name="Ryan E."/>
            <person name="Settipalli S."/>
            <person name="Shea T."/>
            <person name="Sherpa N."/>
            <person name="Shi L."/>
            <person name="Shih D."/>
            <person name="Sparrow T."/>
            <person name="Spaulding J."/>
            <person name="Stalker J."/>
            <person name="Stange-Thomann N."/>
            <person name="Stavropoulos S."/>
            <person name="Stone C."/>
            <person name="Strader C."/>
            <person name="Tesfaye S."/>
            <person name="Thomson T."/>
            <person name="Thoulutsang Y."/>
            <person name="Thoulutsang D."/>
            <person name="Topham K."/>
            <person name="Topping I."/>
            <person name="Tsamla T."/>
            <person name="Vassiliev H."/>
            <person name="Vo A."/>
            <person name="Wangchuk T."/>
            <person name="Wangdi T."/>
            <person name="Weiand M."/>
            <person name="Wilkinson J."/>
            <person name="Wilson A."/>
            <person name="Yadav S."/>
            <person name="Young G."/>
            <person name="Yu Q."/>
            <person name="Zembek L."/>
            <person name="Zhong D."/>
            <person name="Zimmer A."/>
            <person name="Zwirko Z."/>
            <person name="Jaffe D.B."/>
            <person name="Alvarez P."/>
            <person name="Brockman W."/>
            <person name="Butler J."/>
            <person name="Chin C."/>
            <person name="Gnerre S."/>
            <person name="Grabherr M."/>
            <person name="Kleber M."/>
            <person name="Mauceli E."/>
            <person name="MacCallum I."/>
        </authorList>
    </citation>
    <scope>NUCLEOTIDE SEQUENCE [LARGE SCALE GENOMIC DNA]</scope>
    <source>
        <strain evidence="7">TSC#15287-2541.00</strain>
        <strain evidence="8">Tucson 15287-2541.00</strain>
    </source>
</reference>
<dbReference type="InterPro" id="IPR036728">
    <property type="entry name" value="PBP_GOBP_sf"/>
</dbReference>
<dbReference type="OrthoDB" id="8007127at2759"/>
<keyword evidence="8" id="KW-1185">Reference proteome</keyword>
<comment type="similarity">
    <text evidence="2">Belongs to the PBP/GOBP family.</text>
</comment>
<dbReference type="OMA" id="PERCCKF"/>
<dbReference type="InterPro" id="IPR052295">
    <property type="entry name" value="Odorant-binding_protein"/>
</dbReference>
<evidence type="ECO:0000256" key="1">
    <source>
        <dbReference type="ARBA" id="ARBA00004613"/>
    </source>
</evidence>
<dbReference type="GeneID" id="6561230"/>
<dbReference type="KEGG" id="dgr:6561230"/>
<dbReference type="FunCoup" id="B4J428">
    <property type="interactions" value="10"/>
</dbReference>
<evidence type="ECO:0000256" key="2">
    <source>
        <dbReference type="ARBA" id="ARBA00008098"/>
    </source>
</evidence>
<dbReference type="PANTHER" id="PTHR21066">
    <property type="entry name" value="ODORANT-BINDING PROTEIN 59A-RELATED"/>
    <property type="match status" value="1"/>
</dbReference>
<reference evidence="7" key="2">
    <citation type="journal article" date="2008" name="Bioinformatics">
        <title>Assembly reconciliation.</title>
        <authorList>
            <person name="Zimin A.V."/>
            <person name="Smith D.R."/>
            <person name="Sutton G."/>
            <person name="Yorke J.A."/>
        </authorList>
    </citation>
    <scope>NUCLEOTIDE SEQUENCE</scope>
    <source>
        <strain evidence="7">TSC#15287-2541.00</strain>
    </source>
</reference>
<dbReference type="Proteomes" id="UP000001070">
    <property type="component" value="Unassembled WGS sequence"/>
</dbReference>
<dbReference type="SUPFAM" id="SSF47565">
    <property type="entry name" value="Insect pheromone/odorant-binding proteins"/>
    <property type="match status" value="1"/>
</dbReference>
<feature type="domain" description="OBP47-like" evidence="5">
    <location>
        <begin position="62"/>
        <end position="189"/>
    </location>
</feature>
<keyword evidence="3" id="KW-0964">Secreted</keyword>